<name>A0A212LSF5_9FIRM</name>
<evidence type="ECO:0000259" key="2">
    <source>
        <dbReference type="PROSITE" id="PS50110"/>
    </source>
</evidence>
<dbReference type="PANTHER" id="PTHR37299:SF1">
    <property type="entry name" value="STAGE 0 SPORULATION PROTEIN A HOMOLOG"/>
    <property type="match status" value="1"/>
</dbReference>
<dbReference type="EMBL" id="FMJE01000003">
    <property type="protein sequence ID" value="SCM80319.1"/>
    <property type="molecule type" value="Genomic_DNA"/>
</dbReference>
<accession>A0A212LSF5</accession>
<feature type="domain" description="HTH LytTR-type" evidence="3">
    <location>
        <begin position="151"/>
        <end position="256"/>
    </location>
</feature>
<dbReference type="InterPro" id="IPR011006">
    <property type="entry name" value="CheY-like_superfamily"/>
</dbReference>
<gene>
    <name evidence="4" type="primary">lytT</name>
    <name evidence="4" type="ORF">KL86SPO_30497</name>
</gene>
<dbReference type="Gene3D" id="3.40.50.2300">
    <property type="match status" value="1"/>
</dbReference>
<dbReference type="InterPro" id="IPR001789">
    <property type="entry name" value="Sig_transdc_resp-reg_receiver"/>
</dbReference>
<dbReference type="Gene3D" id="2.20.25.10">
    <property type="match status" value="1"/>
</dbReference>
<dbReference type="PROSITE" id="PS50110">
    <property type="entry name" value="RESPONSE_REGULATORY"/>
    <property type="match status" value="1"/>
</dbReference>
<dbReference type="PANTHER" id="PTHR37299">
    <property type="entry name" value="TRANSCRIPTIONAL REGULATOR-RELATED"/>
    <property type="match status" value="1"/>
</dbReference>
<reference evidence="4" key="1">
    <citation type="submission" date="2016-08" db="EMBL/GenBank/DDBJ databases">
        <authorList>
            <person name="Seilhamer J.J."/>
        </authorList>
    </citation>
    <scope>NUCLEOTIDE SEQUENCE</scope>
    <source>
        <strain evidence="4">86</strain>
    </source>
</reference>
<dbReference type="RefSeq" id="WP_288183785.1">
    <property type="nucleotide sequence ID" value="NZ_LT608335.1"/>
</dbReference>
<dbReference type="SMART" id="SM00448">
    <property type="entry name" value="REC"/>
    <property type="match status" value="1"/>
</dbReference>
<dbReference type="Gene3D" id="2.40.50.40">
    <property type="match status" value="1"/>
</dbReference>
<evidence type="ECO:0000256" key="1">
    <source>
        <dbReference type="PROSITE-ProRule" id="PRU00169"/>
    </source>
</evidence>
<dbReference type="AlphaFoldDB" id="A0A212LSF5"/>
<dbReference type="InterPro" id="IPR007492">
    <property type="entry name" value="LytTR_DNA-bd_dom"/>
</dbReference>
<dbReference type="SMART" id="SM00850">
    <property type="entry name" value="LytTR"/>
    <property type="match status" value="1"/>
</dbReference>
<keyword evidence="1" id="KW-0597">Phosphoprotein</keyword>
<feature type="modified residue" description="4-aspartylphosphate" evidence="1">
    <location>
        <position position="60"/>
    </location>
</feature>
<organism evidence="4">
    <name type="scientific">uncultured Sporomusa sp</name>
    <dbReference type="NCBI Taxonomy" id="307249"/>
    <lineage>
        <taxon>Bacteria</taxon>
        <taxon>Bacillati</taxon>
        <taxon>Bacillota</taxon>
        <taxon>Negativicutes</taxon>
        <taxon>Selenomonadales</taxon>
        <taxon>Sporomusaceae</taxon>
        <taxon>Sporomusa</taxon>
        <taxon>environmental samples</taxon>
    </lineage>
</organism>
<evidence type="ECO:0000313" key="4">
    <source>
        <dbReference type="EMBL" id="SCM80319.1"/>
    </source>
</evidence>
<dbReference type="Pfam" id="PF04397">
    <property type="entry name" value="LytTR"/>
    <property type="match status" value="1"/>
</dbReference>
<feature type="domain" description="Response regulatory" evidence="2">
    <location>
        <begin position="9"/>
        <end position="123"/>
    </location>
</feature>
<dbReference type="GO" id="GO:0003677">
    <property type="term" value="F:DNA binding"/>
    <property type="evidence" value="ECO:0007669"/>
    <property type="project" value="InterPro"/>
</dbReference>
<evidence type="ECO:0000259" key="3">
    <source>
        <dbReference type="PROSITE" id="PS50930"/>
    </source>
</evidence>
<sequence length="256" mass="28892">MVDQLRTIRVMIVDDEEPARSELKYLLESFREIEVVGEFAGGDAVINAIPSLNPHLIFMDIEMAGSNGIQIAEKMHAAQIVPLLVFATAHEEFAVKAFDLNAVDYLLKPFSAKRVAKCIEKVRALLQEAVQTNSTKRVGELASVPYSLQKLAIEHNGKASVIDTKDIIAVYCAEGQLAIRTANKCYYSNMSLQEFYSRLDEQLFFRTHRAYLVNIEKIREIIPWFNGTYNLILEGLAEEVPVSRQQVPKLKKIFGL</sequence>
<dbReference type="InterPro" id="IPR046947">
    <property type="entry name" value="LytR-like"/>
</dbReference>
<dbReference type="PROSITE" id="PS50930">
    <property type="entry name" value="HTH_LYTTR"/>
    <property type="match status" value="1"/>
</dbReference>
<protein>
    <submittedName>
        <fullName evidence="4">Sensory transduction protein LytT</fullName>
    </submittedName>
</protein>
<proteinExistence type="predicted"/>
<dbReference type="GO" id="GO:0000156">
    <property type="term" value="F:phosphorelay response regulator activity"/>
    <property type="evidence" value="ECO:0007669"/>
    <property type="project" value="InterPro"/>
</dbReference>
<dbReference type="SUPFAM" id="SSF52172">
    <property type="entry name" value="CheY-like"/>
    <property type="match status" value="1"/>
</dbReference>
<dbReference type="Pfam" id="PF00072">
    <property type="entry name" value="Response_reg"/>
    <property type="match status" value="1"/>
</dbReference>